<sequence length="189" mass="20938">MRELAHLAGTEEKVLAESAFWARLSGGVQRLGDTRRGRRLADAAGAVERVHGGQVLELGTWHGDWGGWNMGMDGSVLQVWDWERSSTGVPIGFDAVHHSAQAVQPGRRDAARRERELLDQVPVTLLDLDVEPARHAATFATYLLEIATRYEDALTHGPLASLERRTDWILSLLEQHLTHPFQLSPGGRP</sequence>
<dbReference type="RefSeq" id="WP_165235727.1">
    <property type="nucleotide sequence ID" value="NZ_CP049257.1"/>
</dbReference>
<name>A0A6G6WGN3_9ACTN</name>
<reference evidence="1 2" key="1">
    <citation type="submission" date="2020-02" db="EMBL/GenBank/DDBJ databases">
        <title>Full genome sequence of Nocardioides sp. R-3366.</title>
        <authorList>
            <person name="Im W.-T."/>
        </authorList>
    </citation>
    <scope>NUCLEOTIDE SEQUENCE [LARGE SCALE GENOMIC DNA]</scope>
    <source>
        <strain evidence="1 2">R-3366</strain>
    </source>
</reference>
<keyword evidence="2" id="KW-1185">Reference proteome</keyword>
<evidence type="ECO:0000313" key="2">
    <source>
        <dbReference type="Proteomes" id="UP000502996"/>
    </source>
</evidence>
<evidence type="ECO:0008006" key="3">
    <source>
        <dbReference type="Google" id="ProtNLM"/>
    </source>
</evidence>
<dbReference type="KEGG" id="nano:G5V58_17860"/>
<evidence type="ECO:0000313" key="1">
    <source>
        <dbReference type="EMBL" id="QIG44394.1"/>
    </source>
</evidence>
<protein>
    <recommendedName>
        <fullName evidence="3">Aminoglycoside phosphotransferase domain-containing protein</fullName>
    </recommendedName>
</protein>
<dbReference type="AlphaFoldDB" id="A0A6G6WGN3"/>
<dbReference type="EMBL" id="CP049257">
    <property type="protein sequence ID" value="QIG44394.1"/>
    <property type="molecule type" value="Genomic_DNA"/>
</dbReference>
<accession>A0A6G6WGN3</accession>
<dbReference type="Proteomes" id="UP000502996">
    <property type="component" value="Chromosome"/>
</dbReference>
<proteinExistence type="predicted"/>
<organism evidence="1 2">
    <name type="scientific">Nocardioides anomalus</name>
    <dbReference type="NCBI Taxonomy" id="2712223"/>
    <lineage>
        <taxon>Bacteria</taxon>
        <taxon>Bacillati</taxon>
        <taxon>Actinomycetota</taxon>
        <taxon>Actinomycetes</taxon>
        <taxon>Propionibacteriales</taxon>
        <taxon>Nocardioidaceae</taxon>
        <taxon>Nocardioides</taxon>
    </lineage>
</organism>
<gene>
    <name evidence="1" type="ORF">G5V58_17860</name>
</gene>